<dbReference type="Proteomes" id="UP000015101">
    <property type="component" value="Unassembled WGS sequence"/>
</dbReference>
<dbReference type="RefSeq" id="XP_009017623.1">
    <property type="nucleotide sequence ID" value="XM_009019375.1"/>
</dbReference>
<organism evidence="2 3">
    <name type="scientific">Helobdella robusta</name>
    <name type="common">Californian leech</name>
    <dbReference type="NCBI Taxonomy" id="6412"/>
    <lineage>
        <taxon>Eukaryota</taxon>
        <taxon>Metazoa</taxon>
        <taxon>Spiralia</taxon>
        <taxon>Lophotrochozoa</taxon>
        <taxon>Annelida</taxon>
        <taxon>Clitellata</taxon>
        <taxon>Hirudinea</taxon>
        <taxon>Rhynchobdellida</taxon>
        <taxon>Glossiphoniidae</taxon>
        <taxon>Helobdella</taxon>
    </lineage>
</organism>
<gene>
    <name evidence="2" type="primary">20215657</name>
    <name evidence="1" type="ORF">HELRODRAFT_79156</name>
</gene>
<evidence type="ECO:0000313" key="1">
    <source>
        <dbReference type="EMBL" id="ESO04354.1"/>
    </source>
</evidence>
<proteinExistence type="predicted"/>
<keyword evidence="3" id="KW-1185">Reference proteome</keyword>
<dbReference type="KEGG" id="hro:HELRODRAFT_79156"/>
<dbReference type="CTD" id="20215657"/>
<dbReference type="EMBL" id="AMQM01004323">
    <property type="status" value="NOT_ANNOTATED_CDS"/>
    <property type="molecule type" value="Genomic_DNA"/>
</dbReference>
<evidence type="ECO:0000313" key="3">
    <source>
        <dbReference type="Proteomes" id="UP000015101"/>
    </source>
</evidence>
<protein>
    <submittedName>
        <fullName evidence="1 2">Uncharacterized protein</fullName>
    </submittedName>
</protein>
<dbReference type="AlphaFoldDB" id="T1G3K9"/>
<evidence type="ECO:0000313" key="2">
    <source>
        <dbReference type="EnsemblMetazoa" id="HelroP79156"/>
    </source>
</evidence>
<dbReference type="HOGENOM" id="CLU_1890936_0_0_1"/>
<dbReference type="GeneID" id="20215657"/>
<dbReference type="InParanoid" id="T1G3K9"/>
<accession>T1G3K9</accession>
<sequence length="135" mass="15610">PRYKYQLTIIKSVQRRFTKFILSVRHFPYTTRLCLVGLQTLEHRRPISDLCFVYKILNNVISIDLNDLPCPTNQLVDILTDYVNLTLTATHLDTFLVAELFKYGSVGYGFASSPTYLIFKNKITLVDLTQFLTIV</sequence>
<dbReference type="EnsemblMetazoa" id="HelroT79156">
    <property type="protein sequence ID" value="HelroP79156"/>
    <property type="gene ID" value="HelroG79156"/>
</dbReference>
<reference evidence="2" key="3">
    <citation type="submission" date="2015-06" db="UniProtKB">
        <authorList>
            <consortium name="EnsemblMetazoa"/>
        </authorList>
    </citation>
    <scope>IDENTIFICATION</scope>
</reference>
<reference evidence="1 3" key="2">
    <citation type="journal article" date="2013" name="Nature">
        <title>Insights into bilaterian evolution from three spiralian genomes.</title>
        <authorList>
            <person name="Simakov O."/>
            <person name="Marletaz F."/>
            <person name="Cho S.J."/>
            <person name="Edsinger-Gonzales E."/>
            <person name="Havlak P."/>
            <person name="Hellsten U."/>
            <person name="Kuo D.H."/>
            <person name="Larsson T."/>
            <person name="Lv J."/>
            <person name="Arendt D."/>
            <person name="Savage R."/>
            <person name="Osoegawa K."/>
            <person name="de Jong P."/>
            <person name="Grimwood J."/>
            <person name="Chapman J.A."/>
            <person name="Shapiro H."/>
            <person name="Aerts A."/>
            <person name="Otillar R.P."/>
            <person name="Terry A.Y."/>
            <person name="Boore J.L."/>
            <person name="Grigoriev I.V."/>
            <person name="Lindberg D.R."/>
            <person name="Seaver E.C."/>
            <person name="Weisblat D.A."/>
            <person name="Putnam N.H."/>
            <person name="Rokhsar D.S."/>
        </authorList>
    </citation>
    <scope>NUCLEOTIDE SEQUENCE</scope>
</reference>
<dbReference type="OrthoDB" id="6152726at2759"/>
<name>T1G3K9_HELRO</name>
<reference evidence="3" key="1">
    <citation type="submission" date="2012-12" db="EMBL/GenBank/DDBJ databases">
        <authorList>
            <person name="Hellsten U."/>
            <person name="Grimwood J."/>
            <person name="Chapman J.A."/>
            <person name="Shapiro H."/>
            <person name="Aerts A."/>
            <person name="Otillar R.P."/>
            <person name="Terry A.Y."/>
            <person name="Boore J.L."/>
            <person name="Simakov O."/>
            <person name="Marletaz F."/>
            <person name="Cho S.-J."/>
            <person name="Edsinger-Gonzales E."/>
            <person name="Havlak P."/>
            <person name="Kuo D.-H."/>
            <person name="Larsson T."/>
            <person name="Lv J."/>
            <person name="Arendt D."/>
            <person name="Savage R."/>
            <person name="Osoegawa K."/>
            <person name="de Jong P."/>
            <person name="Lindberg D.R."/>
            <person name="Seaver E.C."/>
            <person name="Weisblat D.A."/>
            <person name="Putnam N.H."/>
            <person name="Grigoriev I.V."/>
            <person name="Rokhsar D.S."/>
        </authorList>
    </citation>
    <scope>NUCLEOTIDE SEQUENCE</scope>
</reference>
<dbReference type="EMBL" id="KB096502">
    <property type="protein sequence ID" value="ESO04354.1"/>
    <property type="molecule type" value="Genomic_DNA"/>
</dbReference>